<dbReference type="CDD" id="cd05239">
    <property type="entry name" value="GDP_FS_SDR_e"/>
    <property type="match status" value="1"/>
</dbReference>
<feature type="binding site" evidence="5">
    <location>
        <begin position="131"/>
        <end position="134"/>
    </location>
    <ligand>
        <name>NADP(+)</name>
        <dbReference type="ChEBI" id="CHEBI:58349"/>
    </ligand>
</feature>
<evidence type="ECO:0000313" key="7">
    <source>
        <dbReference type="EMBL" id="KEZ78811.1"/>
    </source>
</evidence>
<dbReference type="Proteomes" id="UP000028302">
    <property type="component" value="Unassembled WGS sequence"/>
</dbReference>
<feature type="binding site" evidence="5">
    <location>
        <begin position="73"/>
        <end position="76"/>
    </location>
    <ligand>
        <name>NADP(+)</name>
        <dbReference type="ChEBI" id="CHEBI:58349"/>
    </ligand>
</feature>
<accession>A0A084IQ27</accession>
<evidence type="ECO:0000256" key="1">
    <source>
        <dbReference type="ARBA" id="ARBA00005959"/>
    </source>
</evidence>
<evidence type="ECO:0000313" key="8">
    <source>
        <dbReference type="Proteomes" id="UP000028302"/>
    </source>
</evidence>
<feature type="binding site" evidence="5">
    <location>
        <position position="170"/>
    </location>
    <ligand>
        <name>substrate</name>
    </ligand>
</feature>
<feature type="site" description="Important for catalytic activity" evidence="5">
    <location>
        <position position="77"/>
    </location>
</feature>
<feature type="site" description="Important for catalytic activity" evidence="5">
    <location>
        <position position="75"/>
    </location>
</feature>
<dbReference type="eggNOG" id="COG0451">
    <property type="taxonomic scope" value="Bacteria"/>
</dbReference>
<comment type="pathway">
    <text evidence="5">Nucleotide-sugar biosynthesis; GDP-L-fucose biosynthesis via de novo pathway; GDP-L-fucose from GDP-alpha-D-mannose: step 2/2.</text>
</comment>
<evidence type="ECO:0000256" key="4">
    <source>
        <dbReference type="ARBA" id="ARBA00023235"/>
    </source>
</evidence>
<dbReference type="STRING" id="1304275.C41B8_01737"/>
<dbReference type="PANTHER" id="PTHR43238:SF1">
    <property type="entry name" value="GDP-L-FUCOSE SYNTHASE"/>
    <property type="match status" value="1"/>
</dbReference>
<dbReference type="HAMAP" id="MF_00956">
    <property type="entry name" value="GDP_fucose_synth"/>
    <property type="match status" value="1"/>
</dbReference>
<keyword evidence="5" id="KW-0511">Multifunctional enzyme</keyword>
<comment type="similarity">
    <text evidence="1 5">Belongs to the NAD(P)-dependent epimerase/dehydratase family. Fucose synthase subfamily.</text>
</comment>
<sequence>MRSRRELDLTSQAAVDAFFETEQPEYVVLAAAKVGGIRANNTYPAEFIRDNLAMQTNVIHSAWAHGTNKLLFLGSSCIYPKHAPQPMPEDSLLTGPLEPTNEWYAVAKIAGIKMCQAYRKQYGFDAISLMPTNLYGPGDNFDLKNSHVLPALLRRIHEAKQAQQPEVVVWGSGTPRREFLHVDDLADAAVTLMANYSRPEIVNVGVGEDISILELAELVRDVVGYEGKLVLDRDKPDGTPRKLLDVSRINDIGWRARISLKDGIEETYRWFLDHQDQYRG</sequence>
<comment type="caution">
    <text evidence="5">Lacks conserved residue(s) required for the propagation of feature annotation.</text>
</comment>
<name>A0A084IQ27_SALHC</name>
<keyword evidence="4 5" id="KW-0413">Isomerase</keyword>
<dbReference type="InterPro" id="IPR028614">
    <property type="entry name" value="GDP_fucose/colitose_synth"/>
</dbReference>
<comment type="function">
    <text evidence="5">Catalyzes the two-step NADP-dependent conversion of GDP-4-dehydro-6-deoxy-D-mannose to GDP-fucose, involving an epimerase and a reductase reaction.</text>
</comment>
<keyword evidence="2 5" id="KW-0521">NADP</keyword>
<dbReference type="InterPro" id="IPR036291">
    <property type="entry name" value="NAD(P)-bd_dom_sf"/>
</dbReference>
<feature type="binding site" evidence="5">
    <location>
        <position position="147"/>
    </location>
    <ligand>
        <name>NADP(+)</name>
        <dbReference type="ChEBI" id="CHEBI:58349"/>
    </ligand>
</feature>
<dbReference type="GO" id="GO:0042351">
    <property type="term" value="P:'de novo' GDP-L-fucose biosynthetic process"/>
    <property type="evidence" value="ECO:0007669"/>
    <property type="project" value="UniProtKB-UniRule"/>
</dbReference>
<feature type="binding site" evidence="5">
    <location>
        <position position="237"/>
    </location>
    <ligand>
        <name>substrate</name>
    </ligand>
</feature>
<comment type="caution">
    <text evidence="7">The sequence shown here is derived from an EMBL/GenBank/DDBJ whole genome shotgun (WGS) entry which is preliminary data.</text>
</comment>
<dbReference type="Gene3D" id="3.90.25.10">
    <property type="entry name" value="UDP-galactose 4-epimerase, domain 1"/>
    <property type="match status" value="1"/>
</dbReference>
<dbReference type="PANTHER" id="PTHR43238">
    <property type="entry name" value="GDP-L-FUCOSE SYNTHASE"/>
    <property type="match status" value="1"/>
</dbReference>
<dbReference type="GO" id="GO:0050577">
    <property type="term" value="F:GDP-L-fucose synthase activity"/>
    <property type="evidence" value="ECO:0007669"/>
    <property type="project" value="UniProtKB-UniRule"/>
</dbReference>
<gene>
    <name evidence="5" type="primary">fcl</name>
    <name evidence="7" type="ORF">C41B8_01737</name>
</gene>
<dbReference type="GO" id="GO:0070401">
    <property type="term" value="F:NADP+ binding"/>
    <property type="evidence" value="ECO:0007669"/>
    <property type="project" value="UniProtKB-UniRule"/>
</dbReference>
<dbReference type="Gene3D" id="3.40.50.720">
    <property type="entry name" value="NAD(P)-binding Rossmann-like Domain"/>
    <property type="match status" value="1"/>
</dbReference>
<dbReference type="EMBL" id="APNK01000002">
    <property type="protein sequence ID" value="KEZ78811.1"/>
    <property type="molecule type" value="Genomic_DNA"/>
</dbReference>
<keyword evidence="3 5" id="KW-0560">Oxidoreductase</keyword>
<reference evidence="7 8" key="1">
    <citation type="submission" date="2013-03" db="EMBL/GenBank/DDBJ databases">
        <title>Salinisphaera hydrothermalis C41B8 Genome Sequencing.</title>
        <authorList>
            <person name="Li C."/>
            <person name="Lai Q."/>
            <person name="Shao Z."/>
        </authorList>
    </citation>
    <scope>NUCLEOTIDE SEQUENCE [LARGE SCALE GENOMIC DNA]</scope>
    <source>
        <strain evidence="7 8">C41B8</strain>
    </source>
</reference>
<evidence type="ECO:0000256" key="5">
    <source>
        <dbReference type="HAMAP-Rule" id="MF_00956"/>
    </source>
</evidence>
<protein>
    <recommendedName>
        <fullName evidence="5">GDP-L-fucose synthase</fullName>
        <ecNumber evidence="5">1.1.1.271</ecNumber>
    </recommendedName>
    <alternativeName>
        <fullName evidence="5">GDP-4-keto-6-deoxy-D-mannose-3,5-epimerase-4-reductase</fullName>
    </alternativeName>
</protein>
<dbReference type="InterPro" id="IPR001509">
    <property type="entry name" value="Epimerase_deHydtase"/>
</dbReference>
<feature type="binding site" evidence="5">
    <location>
        <position position="108"/>
    </location>
    <ligand>
        <name>NADP(+)</name>
        <dbReference type="ChEBI" id="CHEBI:58349"/>
    </ligand>
</feature>
<feature type="active site" description="Proton donor/acceptor" evidence="5">
    <location>
        <position position="104"/>
    </location>
</feature>
<feature type="binding site" evidence="5">
    <location>
        <position position="155"/>
    </location>
    <ligand>
        <name>substrate</name>
    </ligand>
</feature>
<feature type="domain" description="NAD-dependent epimerase/dehydratase" evidence="6">
    <location>
        <begin position="5"/>
        <end position="205"/>
    </location>
</feature>
<keyword evidence="8" id="KW-1185">Reference proteome</keyword>
<dbReference type="UniPathway" id="UPA00128">
    <property type="reaction ID" value="UER00191"/>
</dbReference>
<feature type="binding site" evidence="5">
    <location>
        <position position="177"/>
    </location>
    <ligand>
        <name>substrate</name>
    </ligand>
</feature>
<dbReference type="SUPFAM" id="SSF51735">
    <property type="entry name" value="NAD(P)-binding Rossmann-fold domains"/>
    <property type="match status" value="1"/>
</dbReference>
<evidence type="ECO:0000259" key="6">
    <source>
        <dbReference type="Pfam" id="PF01370"/>
    </source>
</evidence>
<proteinExistence type="inferred from homology"/>
<dbReference type="Pfam" id="PF01370">
    <property type="entry name" value="Epimerase"/>
    <property type="match status" value="1"/>
</dbReference>
<dbReference type="EC" id="1.1.1.271" evidence="5"/>
<dbReference type="AlphaFoldDB" id="A0A084IQ27"/>
<comment type="catalytic activity">
    <reaction evidence="5">
        <text>GDP-beta-L-fucose + NADP(+) = GDP-4-dehydro-alpha-D-rhamnose + NADPH + H(+)</text>
        <dbReference type="Rhea" id="RHEA:18885"/>
        <dbReference type="ChEBI" id="CHEBI:15378"/>
        <dbReference type="ChEBI" id="CHEBI:57273"/>
        <dbReference type="ChEBI" id="CHEBI:57783"/>
        <dbReference type="ChEBI" id="CHEBI:57964"/>
        <dbReference type="ChEBI" id="CHEBI:58349"/>
        <dbReference type="EC" id="1.1.1.271"/>
    </reaction>
</comment>
<dbReference type="GO" id="GO:0016853">
    <property type="term" value="F:isomerase activity"/>
    <property type="evidence" value="ECO:0007669"/>
    <property type="project" value="UniProtKB-KW"/>
</dbReference>
<dbReference type="PATRIC" id="fig|1304275.5.peg.350"/>
<evidence type="ECO:0000256" key="2">
    <source>
        <dbReference type="ARBA" id="ARBA00022857"/>
    </source>
</evidence>
<evidence type="ECO:0000256" key="3">
    <source>
        <dbReference type="ARBA" id="ARBA00023002"/>
    </source>
</evidence>
<organism evidence="7 8">
    <name type="scientific">Salinisphaera hydrothermalis (strain C41B8)</name>
    <dbReference type="NCBI Taxonomy" id="1304275"/>
    <lineage>
        <taxon>Bacteria</taxon>
        <taxon>Pseudomonadati</taxon>
        <taxon>Pseudomonadota</taxon>
        <taxon>Gammaproteobacteria</taxon>
        <taxon>Salinisphaerales</taxon>
        <taxon>Salinisphaeraceae</taxon>
        <taxon>Salinisphaera</taxon>
    </lineage>
</organism>